<evidence type="ECO:0000313" key="4">
    <source>
        <dbReference type="Proteomes" id="UP000446866"/>
    </source>
</evidence>
<proteinExistence type="predicted"/>
<dbReference type="Pfam" id="PF20906">
    <property type="entry name" value="S-Me-THD_C"/>
    <property type="match status" value="1"/>
</dbReference>
<dbReference type="AlphaFoldDB" id="A0A845QJ55"/>
<gene>
    <name evidence="3" type="ORF">D0435_03385</name>
</gene>
<dbReference type="InterPro" id="IPR048350">
    <property type="entry name" value="S-Me-THD-like_C"/>
</dbReference>
<sequence>MLVNLEDVKKIAIGSLFLGGGGGGDIREGLSTARRALELGEVQIIPLSEVSEKEGVILTISGVGSPASDTAYYSEDVYEKILYLIQSQEKKKIIGFIPCEMGASSSFEPFIPAARLNIPVINSACDGRAHPFGIMGSLGLEKGDKNITVQAGAGGRESTNTYVEVLLTGSIETTSDLIRNAAAKAGGAIAVARNPVAPSWLETSGATGAYDLAYRLGEVYLTGKTVEEKIAAACSVVEGNIICQGRVENHTLCTENALDHGSFTVCSENDKYQLYFFNEYMAVDKNGERLHTFPDLITTIDTQTGEILTTAQIENGCNITVVAASKEHMLLGKGLLYRDVYQRIENILNIEMQKYIDEIYID</sequence>
<dbReference type="SUPFAM" id="SSF160991">
    <property type="entry name" value="CV3147-like"/>
    <property type="match status" value="1"/>
</dbReference>
<comment type="caution">
    <text evidence="3">The sequence shown here is derived from an EMBL/GenBank/DDBJ whole genome shotgun (WGS) entry which is preliminary data.</text>
</comment>
<dbReference type="Pfam" id="PF06032">
    <property type="entry name" value="S-Me-THD_N"/>
    <property type="match status" value="1"/>
</dbReference>
<dbReference type="InterPro" id="IPR027479">
    <property type="entry name" value="S-Me-THD_N_sf"/>
</dbReference>
<dbReference type="InterPro" id="IPR024071">
    <property type="entry name" value="S-Me-THD_C_sf"/>
</dbReference>
<dbReference type="EMBL" id="QXWK01000004">
    <property type="protein sequence ID" value="NBH60717.1"/>
    <property type="molecule type" value="Genomic_DNA"/>
</dbReference>
<dbReference type="RefSeq" id="WP_160201015.1">
    <property type="nucleotide sequence ID" value="NZ_QXWK01000004.1"/>
</dbReference>
<protein>
    <submittedName>
        <fullName evidence="3">DUF917 family protein</fullName>
    </submittedName>
</protein>
<dbReference type="Gene3D" id="2.40.390.10">
    <property type="entry name" value="CV3147-like"/>
    <property type="match status" value="1"/>
</dbReference>
<evidence type="ECO:0000259" key="1">
    <source>
        <dbReference type="Pfam" id="PF06032"/>
    </source>
</evidence>
<reference evidence="3 4" key="1">
    <citation type="submission" date="2018-08" db="EMBL/GenBank/DDBJ databases">
        <title>Murine metabolic-syndrome-specific gut microbial biobank.</title>
        <authorList>
            <person name="Liu C."/>
        </authorList>
    </citation>
    <scope>NUCLEOTIDE SEQUENCE [LARGE SCALE GENOMIC DNA]</scope>
    <source>
        <strain evidence="3 4">28</strain>
    </source>
</reference>
<dbReference type="Gene3D" id="3.40.1610.10">
    <property type="entry name" value="CV3147-like domain"/>
    <property type="match status" value="1"/>
</dbReference>
<feature type="domain" description="S-Me-THD N-terminal" evidence="1">
    <location>
        <begin position="6"/>
        <end position="133"/>
    </location>
</feature>
<evidence type="ECO:0000313" key="3">
    <source>
        <dbReference type="EMBL" id="NBH60717.1"/>
    </source>
</evidence>
<accession>A0A845QJ55</accession>
<name>A0A845QJ55_9FIRM</name>
<organism evidence="3 4">
    <name type="scientific">Anaerotruncus colihominis</name>
    <dbReference type="NCBI Taxonomy" id="169435"/>
    <lineage>
        <taxon>Bacteria</taxon>
        <taxon>Bacillati</taxon>
        <taxon>Bacillota</taxon>
        <taxon>Clostridia</taxon>
        <taxon>Eubacteriales</taxon>
        <taxon>Oscillospiraceae</taxon>
        <taxon>Anaerotruncus</taxon>
    </lineage>
</organism>
<feature type="domain" description="S-Me-THD-like C-terminal" evidence="2">
    <location>
        <begin position="173"/>
        <end position="327"/>
    </location>
</feature>
<keyword evidence="4" id="KW-1185">Reference proteome</keyword>
<dbReference type="InterPro" id="IPR010318">
    <property type="entry name" value="S-Me-THD_N"/>
</dbReference>
<evidence type="ECO:0000259" key="2">
    <source>
        <dbReference type="Pfam" id="PF20906"/>
    </source>
</evidence>
<dbReference type="Proteomes" id="UP000446866">
    <property type="component" value="Unassembled WGS sequence"/>
</dbReference>